<keyword evidence="2" id="KW-1185">Reference proteome</keyword>
<name>A0ACA9LGG7_9GLOM</name>
<evidence type="ECO:0000313" key="1">
    <source>
        <dbReference type="EMBL" id="CAG8529304.1"/>
    </source>
</evidence>
<dbReference type="EMBL" id="CAJVPU010004198">
    <property type="protein sequence ID" value="CAG8529304.1"/>
    <property type="molecule type" value="Genomic_DNA"/>
</dbReference>
<comment type="caution">
    <text evidence="1">The sequence shown here is derived from an EMBL/GenBank/DDBJ whole genome shotgun (WGS) entry which is preliminary data.</text>
</comment>
<accession>A0ACA9LGG7</accession>
<gene>
    <name evidence="1" type="ORF">DHETER_LOCUS4291</name>
</gene>
<feature type="non-terminal residue" evidence="1">
    <location>
        <position position="1"/>
    </location>
</feature>
<proteinExistence type="predicted"/>
<reference evidence="1" key="1">
    <citation type="submission" date="2021-06" db="EMBL/GenBank/DDBJ databases">
        <authorList>
            <person name="Kallberg Y."/>
            <person name="Tangrot J."/>
            <person name="Rosling A."/>
        </authorList>
    </citation>
    <scope>NUCLEOTIDE SEQUENCE</scope>
    <source>
        <strain evidence="1">IL203A</strain>
    </source>
</reference>
<dbReference type="Proteomes" id="UP000789702">
    <property type="component" value="Unassembled WGS sequence"/>
</dbReference>
<organism evidence="1 2">
    <name type="scientific">Dentiscutata heterogama</name>
    <dbReference type="NCBI Taxonomy" id="1316150"/>
    <lineage>
        <taxon>Eukaryota</taxon>
        <taxon>Fungi</taxon>
        <taxon>Fungi incertae sedis</taxon>
        <taxon>Mucoromycota</taxon>
        <taxon>Glomeromycotina</taxon>
        <taxon>Glomeromycetes</taxon>
        <taxon>Diversisporales</taxon>
        <taxon>Gigasporaceae</taxon>
        <taxon>Dentiscutata</taxon>
    </lineage>
</organism>
<sequence>LKKDSTCDKHSKHFAISKFMSYINRNKIPTDEKKEVGYMSKQPPKLPGYVLGWEWVIYPLQADGKDMQMFWARVEQVEVQFAVNQSFAGNKANEILNEMKLNFISNQKNERKNLANSMINNNSIAISPSSYKKVRHSVATSSSTRLQNPDKSAAYTRIYEHCPYYFLFFTSSESESGKNDKSDKDEDAIFFDINTISFDDYLNQNRIKSGWKLKDGRPIVDILNTKTADAMKLILEKNKKEKTQFMKSVIQLSFSLIIDLSSEFENRMFIWFGQDWVDIKRKVYKIVNMKLLVFEGEIKNIIDTIEEEGVLDNFLKENLSNEDVPDSKILGIQFSARITIALNPFELNDASQVIKPFKIKIEFLSYMRI</sequence>
<evidence type="ECO:0000313" key="2">
    <source>
        <dbReference type="Proteomes" id="UP000789702"/>
    </source>
</evidence>
<protein>
    <submittedName>
        <fullName evidence="1">14247_t:CDS:1</fullName>
    </submittedName>
</protein>